<evidence type="ECO:0000256" key="5">
    <source>
        <dbReference type="ARBA" id="ARBA00022777"/>
    </source>
</evidence>
<keyword evidence="12" id="KW-1185">Reference proteome</keyword>
<evidence type="ECO:0000313" key="12">
    <source>
        <dbReference type="Proteomes" id="UP001595710"/>
    </source>
</evidence>
<keyword evidence="1 8" id="KW-0028">Amino-acid biosynthesis</keyword>
<dbReference type="EC" id="2.7.1.39" evidence="8 9"/>
<keyword evidence="5 8" id="KW-0418">Kinase</keyword>
<dbReference type="SUPFAM" id="SSF56112">
    <property type="entry name" value="Protein kinase-like (PK-like)"/>
    <property type="match status" value="1"/>
</dbReference>
<dbReference type="Gene3D" id="3.90.1200.10">
    <property type="match status" value="1"/>
</dbReference>
<dbReference type="InterPro" id="IPR005280">
    <property type="entry name" value="Homoserine_kinase_II"/>
</dbReference>
<evidence type="ECO:0000259" key="10">
    <source>
        <dbReference type="Pfam" id="PF01636"/>
    </source>
</evidence>
<dbReference type="PANTHER" id="PTHR21064">
    <property type="entry name" value="AMINOGLYCOSIDE PHOSPHOTRANSFERASE DOMAIN-CONTAINING PROTEIN-RELATED"/>
    <property type="match status" value="1"/>
</dbReference>
<keyword evidence="2 8" id="KW-0808">Transferase</keyword>
<keyword evidence="4 8" id="KW-0547">Nucleotide-binding</keyword>
<dbReference type="Gene3D" id="3.30.200.20">
    <property type="entry name" value="Phosphorylase Kinase, domain 1"/>
    <property type="match status" value="1"/>
</dbReference>
<evidence type="ECO:0000256" key="8">
    <source>
        <dbReference type="HAMAP-Rule" id="MF_00301"/>
    </source>
</evidence>
<dbReference type="NCBIfam" id="TIGR00938">
    <property type="entry name" value="thrB_alt"/>
    <property type="match status" value="1"/>
</dbReference>
<name>A0ABV7WS32_9GAMM</name>
<comment type="pathway">
    <text evidence="8">Amino-acid biosynthesis; L-threonine biosynthesis; L-threonine from L-aspartate: step 4/5.</text>
</comment>
<comment type="similarity">
    <text evidence="7 8">Belongs to the pseudomonas-type ThrB family.</text>
</comment>
<dbReference type="Pfam" id="PF01636">
    <property type="entry name" value="APH"/>
    <property type="match status" value="1"/>
</dbReference>
<dbReference type="CDD" id="cd05153">
    <property type="entry name" value="HomoserineK_II"/>
    <property type="match status" value="1"/>
</dbReference>
<dbReference type="EMBL" id="JBHRYN010000008">
    <property type="protein sequence ID" value="MFC3701119.1"/>
    <property type="molecule type" value="Genomic_DNA"/>
</dbReference>
<evidence type="ECO:0000256" key="6">
    <source>
        <dbReference type="ARBA" id="ARBA00022840"/>
    </source>
</evidence>
<dbReference type="RefSeq" id="WP_377362472.1">
    <property type="nucleotide sequence ID" value="NZ_JBHRYN010000008.1"/>
</dbReference>
<evidence type="ECO:0000256" key="3">
    <source>
        <dbReference type="ARBA" id="ARBA00022697"/>
    </source>
</evidence>
<comment type="caution">
    <text evidence="11">The sequence shown here is derived from an EMBL/GenBank/DDBJ whole genome shotgun (WGS) entry which is preliminary data.</text>
</comment>
<evidence type="ECO:0000313" key="11">
    <source>
        <dbReference type="EMBL" id="MFC3701119.1"/>
    </source>
</evidence>
<dbReference type="InterPro" id="IPR011009">
    <property type="entry name" value="Kinase-like_dom_sf"/>
</dbReference>
<keyword evidence="6 8" id="KW-0067">ATP-binding</keyword>
<evidence type="ECO:0000256" key="9">
    <source>
        <dbReference type="NCBIfam" id="TIGR00938"/>
    </source>
</evidence>
<keyword evidence="3 8" id="KW-0791">Threonine biosynthesis</keyword>
<accession>A0ABV7WS32</accession>
<protein>
    <recommendedName>
        <fullName evidence="8 9">Homoserine kinase</fullName>
        <shortName evidence="8">HK</shortName>
        <shortName evidence="8">HSK</shortName>
        <ecNumber evidence="8 9">2.7.1.39</ecNumber>
    </recommendedName>
</protein>
<organism evidence="11 12">
    <name type="scientific">Reinekea marina</name>
    <dbReference type="NCBI Taxonomy" id="1310421"/>
    <lineage>
        <taxon>Bacteria</taxon>
        <taxon>Pseudomonadati</taxon>
        <taxon>Pseudomonadota</taxon>
        <taxon>Gammaproteobacteria</taxon>
        <taxon>Oceanospirillales</taxon>
        <taxon>Saccharospirillaceae</taxon>
        <taxon>Reinekea</taxon>
    </lineage>
</organism>
<dbReference type="PANTHER" id="PTHR21064:SF6">
    <property type="entry name" value="AMINOGLYCOSIDE PHOSPHOTRANSFERASE DOMAIN-CONTAINING PROTEIN"/>
    <property type="match status" value="1"/>
</dbReference>
<evidence type="ECO:0000256" key="2">
    <source>
        <dbReference type="ARBA" id="ARBA00022679"/>
    </source>
</evidence>
<dbReference type="HAMAP" id="MF_00301">
    <property type="entry name" value="Homoser_kinase_2"/>
    <property type="match status" value="1"/>
</dbReference>
<evidence type="ECO:0000256" key="1">
    <source>
        <dbReference type="ARBA" id="ARBA00022605"/>
    </source>
</evidence>
<dbReference type="NCBIfam" id="NF003558">
    <property type="entry name" value="PRK05231.1"/>
    <property type="match status" value="1"/>
</dbReference>
<sequence length="311" mass="34953">MSVYTELNKHEVSSLLSHYDLGGYVSHQGISAGVENTNYFVSTDQHELVLTIFEKHSFEELPFFVELGEHLHKHHCSVPQPYRQADGQFIFTIKGKPGVFFERVSGGHVEHTQPYIEAIATALAKVHLATAEFNAQREHSHGLAWVKRTLAQIQPTLAENEQIIASKAIEHISQLPTSLPQGVIHADLFHDNALFDQQKLSGIIDWYFAGIDSYALDIAITLNDWCLNDDDAVFADNQVRFMAAYQSVRPLSKDELQAVPILQVQSGLRFWLSRLLAQREHGASSEAITVKDPELMKRLLVRLMSSLGTIL</sequence>
<dbReference type="GO" id="GO:0004413">
    <property type="term" value="F:homoserine kinase activity"/>
    <property type="evidence" value="ECO:0007669"/>
    <property type="project" value="UniProtKB-EC"/>
</dbReference>
<reference evidence="12" key="1">
    <citation type="journal article" date="2019" name="Int. J. Syst. Evol. Microbiol.">
        <title>The Global Catalogue of Microorganisms (GCM) 10K type strain sequencing project: providing services to taxonomists for standard genome sequencing and annotation.</title>
        <authorList>
            <consortium name="The Broad Institute Genomics Platform"/>
            <consortium name="The Broad Institute Genome Sequencing Center for Infectious Disease"/>
            <person name="Wu L."/>
            <person name="Ma J."/>
        </authorList>
    </citation>
    <scope>NUCLEOTIDE SEQUENCE [LARGE SCALE GENOMIC DNA]</scope>
    <source>
        <strain evidence="12">CECT 8288</strain>
    </source>
</reference>
<evidence type="ECO:0000256" key="7">
    <source>
        <dbReference type="ARBA" id="ARBA00038240"/>
    </source>
</evidence>
<proteinExistence type="inferred from homology"/>
<dbReference type="InterPro" id="IPR050249">
    <property type="entry name" value="Pseudomonas-type_ThrB"/>
</dbReference>
<gene>
    <name evidence="8" type="primary">thrB</name>
    <name evidence="11" type="ORF">ACFOND_05635</name>
</gene>
<dbReference type="Proteomes" id="UP001595710">
    <property type="component" value="Unassembled WGS sequence"/>
</dbReference>
<dbReference type="InterPro" id="IPR002575">
    <property type="entry name" value="Aminoglycoside_PTrfase"/>
</dbReference>
<evidence type="ECO:0000256" key="4">
    <source>
        <dbReference type="ARBA" id="ARBA00022741"/>
    </source>
</evidence>
<feature type="domain" description="Aminoglycoside phosphotransferase" evidence="10">
    <location>
        <begin position="28"/>
        <end position="251"/>
    </location>
</feature>
<comment type="catalytic activity">
    <reaction evidence="8">
        <text>L-homoserine + ATP = O-phospho-L-homoserine + ADP + H(+)</text>
        <dbReference type="Rhea" id="RHEA:13985"/>
        <dbReference type="ChEBI" id="CHEBI:15378"/>
        <dbReference type="ChEBI" id="CHEBI:30616"/>
        <dbReference type="ChEBI" id="CHEBI:57476"/>
        <dbReference type="ChEBI" id="CHEBI:57590"/>
        <dbReference type="ChEBI" id="CHEBI:456216"/>
        <dbReference type="EC" id="2.7.1.39"/>
    </reaction>
</comment>